<keyword evidence="6 7" id="KW-0998">Cell outer membrane</keyword>
<dbReference type="InterPro" id="IPR039426">
    <property type="entry name" value="TonB-dep_rcpt-like"/>
</dbReference>
<evidence type="ECO:0000256" key="1">
    <source>
        <dbReference type="ARBA" id="ARBA00004571"/>
    </source>
</evidence>
<accession>A0A5D3E8A3</accession>
<feature type="domain" description="TonB-dependent receptor plug" evidence="9">
    <location>
        <begin position="208"/>
        <end position="332"/>
    </location>
</feature>
<dbReference type="NCBIfam" id="TIGR04056">
    <property type="entry name" value="OMP_RagA_SusC"/>
    <property type="match status" value="1"/>
</dbReference>
<comment type="similarity">
    <text evidence="7">Belongs to the TonB-dependent receptor family.</text>
</comment>
<dbReference type="NCBIfam" id="TIGR04057">
    <property type="entry name" value="SusC_RagA_signa"/>
    <property type="match status" value="1"/>
</dbReference>
<dbReference type="Gene3D" id="2.40.170.20">
    <property type="entry name" value="TonB-dependent receptor, beta-barrel domain"/>
    <property type="match status" value="1"/>
</dbReference>
<evidence type="ECO:0000313" key="11">
    <source>
        <dbReference type="Proteomes" id="UP000324383"/>
    </source>
</evidence>
<evidence type="ECO:0000256" key="8">
    <source>
        <dbReference type="SAM" id="SignalP"/>
    </source>
</evidence>
<evidence type="ECO:0000256" key="5">
    <source>
        <dbReference type="ARBA" id="ARBA00023136"/>
    </source>
</evidence>
<dbReference type="EMBL" id="VKLW01000032">
    <property type="protein sequence ID" value="TYK32357.1"/>
    <property type="molecule type" value="Genomic_DNA"/>
</dbReference>
<dbReference type="Pfam" id="PF07715">
    <property type="entry name" value="Plug"/>
    <property type="match status" value="1"/>
</dbReference>
<keyword evidence="5 7" id="KW-0472">Membrane</keyword>
<evidence type="ECO:0000256" key="3">
    <source>
        <dbReference type="ARBA" id="ARBA00022452"/>
    </source>
</evidence>
<dbReference type="PROSITE" id="PS52016">
    <property type="entry name" value="TONB_DEPENDENT_REC_3"/>
    <property type="match status" value="1"/>
</dbReference>
<dbReference type="InterPro" id="IPR036942">
    <property type="entry name" value="Beta-barrel_TonB_sf"/>
</dbReference>
<dbReference type="SUPFAM" id="SSF49464">
    <property type="entry name" value="Carboxypeptidase regulatory domain-like"/>
    <property type="match status" value="1"/>
</dbReference>
<dbReference type="InterPro" id="IPR037066">
    <property type="entry name" value="Plug_dom_sf"/>
</dbReference>
<reference evidence="10 11" key="1">
    <citation type="submission" date="2019-07" db="EMBL/GenBank/DDBJ databases">
        <title>Draft Genome Sequences of Bacteroides pyogenes Strains Isolated from the Uterus Holstein Dairy Cows with Metritis.</title>
        <authorList>
            <person name="Cunha F."/>
            <person name="Galvao K.N."/>
            <person name="Jeon S.J."/>
            <person name="Jeong K.C."/>
        </authorList>
    </citation>
    <scope>NUCLEOTIDE SEQUENCE [LARGE SCALE GENOMIC DNA]</scope>
    <source>
        <strain evidence="10 11">KG-31</strain>
    </source>
</reference>
<dbReference type="Gene3D" id="2.170.130.10">
    <property type="entry name" value="TonB-dependent receptor, plug domain"/>
    <property type="match status" value="1"/>
</dbReference>
<feature type="chain" id="PRO_5030116181" evidence="8">
    <location>
        <begin position="28"/>
        <end position="1193"/>
    </location>
</feature>
<dbReference type="Pfam" id="PF13715">
    <property type="entry name" value="CarbopepD_reg_2"/>
    <property type="match status" value="1"/>
</dbReference>
<protein>
    <submittedName>
        <fullName evidence="10">SusC/RagA family TonB-linked outer membrane protein</fullName>
    </submittedName>
</protein>
<dbReference type="InterPro" id="IPR023997">
    <property type="entry name" value="TonB-dep_OMP_SusC/RagA_CS"/>
</dbReference>
<sequence length="1193" mass="134589">MDKRSFFSLRSLACVLLFLCHLQVVNAQQKGSRITLNLEQASIESFFRAVEQQVKYKFLYRKDLIDMSKRLSYACRDKELKEVLDEYLPQAGLSYRLKDMTIILSPQSQPSKETKTEIKGTVVDEQGVPVIGAAVKLKGTTQGTITDIDGNFRLDASLNDVVIISYVGLETVERRIGTKTMQVVMKDNAISLGDVVVTGYQKINRKMFTGSASKINADETILKGTPDLTSSLQGKVSGVQITNVSGSFGASPILTIRGNSSINGTNKPLWVVDGVVLEDLMSVSAEELTSGNLSTLLSSGVAGLNPEDISSFEILKDVSATSLYGAQAMNGVIVITTKQGKKDKLSVNYTGSLALKGRPRYGDFNIMESSDEMYIYKELVNKGWIDITTVARSENFGAMGKMFDEITKGNINWGPNGTLNEDFLSGYANSNTDWFNTLFHHSLVNQHSLSLSGGGEKTTYYASLSYYDDNGMAVTSDKVKRYTASLRGKFNLSKVFNVGLKLSTNIRDQRVPGTKDRNFDAITGEFTRDFDINPFNYALNTSRSMRAYDENGNREFFRRSYTDFNILHELEHNFVDLTVRDITAQMDLEYNPFKSLTLMGSFQYRAANTLKEHKIHEFSNQAEAYRADYSQSIIDANRFLFRNPKLPTANPYSVLPEGGFYNTEESDMRHAYMRATADFSPKISMDHVVNLFAGFEINSVERKLRANDGWGYLWDKGGVVSTHPDVMDYLKQQGDVYYAYRESRDRRISSFMNVAYSYAGKYIFNGGFRYDGSNQLGSSREARYLPSWNVSAAWNMHEESFLKDSKVISLLKPKISYGYNGIMGPATSAELTIYAKQTLRPTDNEVYNTIESLQNKDLTWEKMYELNLGFEMALFKNRIMLDVAHYRRKSIDLIDFVYTSGVGGQAIKLGNIGNMKSRGFEFAVSTLNIATKDFEWKSSLNLNFHKSEITKLNNFSRISSAISNTGVAMLGYPQRGLFSIRFAGLDQDGIPTFYGENNEIVYDMNLQSRSDIDKVLKYEGPLEPKSYGGLTNTFRYRNWNMSLGLVYKWGNVIRLDDAFYPSYNDYSAFPKELKNRWRIKGDEQLTSIPAILDKRTYKRIEGKQTYQMYNKSTERVAKGDFIRLKDLTVGYSLPHSWLKGTFINSANLSFQATNLLLLYSDSKLNGIDPEFYLSGGVSLPVSKMYTFTVGLNF</sequence>
<dbReference type="AlphaFoldDB" id="A0A5D3E8A3"/>
<gene>
    <name evidence="10" type="ORF">FNJ60_12565</name>
</gene>
<name>A0A5D3E8A3_9BACE</name>
<keyword evidence="2 7" id="KW-0813">Transport</keyword>
<evidence type="ECO:0000256" key="7">
    <source>
        <dbReference type="PROSITE-ProRule" id="PRU01360"/>
    </source>
</evidence>
<dbReference type="RefSeq" id="WP_148727627.1">
    <property type="nucleotide sequence ID" value="NZ_CP197398.1"/>
</dbReference>
<keyword evidence="4 7" id="KW-0812">Transmembrane</keyword>
<evidence type="ECO:0000259" key="9">
    <source>
        <dbReference type="Pfam" id="PF07715"/>
    </source>
</evidence>
<keyword evidence="3 7" id="KW-1134">Transmembrane beta strand</keyword>
<proteinExistence type="inferred from homology"/>
<dbReference type="GO" id="GO:0009279">
    <property type="term" value="C:cell outer membrane"/>
    <property type="evidence" value="ECO:0007669"/>
    <property type="project" value="UniProtKB-SubCell"/>
</dbReference>
<keyword evidence="11" id="KW-1185">Reference proteome</keyword>
<dbReference type="InterPro" id="IPR023996">
    <property type="entry name" value="TonB-dep_OMP_SusC/RagA"/>
</dbReference>
<organism evidence="10 11">
    <name type="scientific">Bacteroides pyogenes</name>
    <dbReference type="NCBI Taxonomy" id="310300"/>
    <lineage>
        <taxon>Bacteria</taxon>
        <taxon>Pseudomonadati</taxon>
        <taxon>Bacteroidota</taxon>
        <taxon>Bacteroidia</taxon>
        <taxon>Bacteroidales</taxon>
        <taxon>Bacteroidaceae</taxon>
        <taxon>Bacteroides</taxon>
    </lineage>
</organism>
<comment type="subcellular location">
    <subcellularLocation>
        <location evidence="1 7">Cell outer membrane</location>
        <topology evidence="1 7">Multi-pass membrane protein</topology>
    </subcellularLocation>
</comment>
<evidence type="ECO:0000256" key="2">
    <source>
        <dbReference type="ARBA" id="ARBA00022448"/>
    </source>
</evidence>
<evidence type="ECO:0000256" key="4">
    <source>
        <dbReference type="ARBA" id="ARBA00022692"/>
    </source>
</evidence>
<evidence type="ECO:0000313" key="10">
    <source>
        <dbReference type="EMBL" id="TYK32357.1"/>
    </source>
</evidence>
<feature type="signal peptide" evidence="8">
    <location>
        <begin position="1"/>
        <end position="27"/>
    </location>
</feature>
<evidence type="ECO:0000256" key="6">
    <source>
        <dbReference type="ARBA" id="ARBA00023237"/>
    </source>
</evidence>
<dbReference type="InterPro" id="IPR012910">
    <property type="entry name" value="Plug_dom"/>
</dbReference>
<dbReference type="Gene3D" id="2.60.40.1120">
    <property type="entry name" value="Carboxypeptidase-like, regulatory domain"/>
    <property type="match status" value="1"/>
</dbReference>
<comment type="caution">
    <text evidence="10">The sequence shown here is derived from an EMBL/GenBank/DDBJ whole genome shotgun (WGS) entry which is preliminary data.</text>
</comment>
<dbReference type="Proteomes" id="UP000324383">
    <property type="component" value="Unassembled WGS sequence"/>
</dbReference>
<keyword evidence="8" id="KW-0732">Signal</keyword>
<dbReference type="InterPro" id="IPR008969">
    <property type="entry name" value="CarboxyPept-like_regulatory"/>
</dbReference>
<dbReference type="SUPFAM" id="SSF56935">
    <property type="entry name" value="Porins"/>
    <property type="match status" value="1"/>
</dbReference>